<dbReference type="STRING" id="554055.A0A2P6VPP4"/>
<keyword evidence="5 9" id="KW-0408">Iron</keyword>
<dbReference type="SUPFAM" id="SSF48264">
    <property type="entry name" value="Cytochrome P450"/>
    <property type="match status" value="1"/>
</dbReference>
<feature type="binding site" description="axial binding residue" evidence="9">
    <location>
        <position position="479"/>
    </location>
    <ligand>
        <name>heme</name>
        <dbReference type="ChEBI" id="CHEBI:30413"/>
    </ligand>
    <ligandPart>
        <name>Fe</name>
        <dbReference type="ChEBI" id="CHEBI:18248"/>
    </ligandPart>
</feature>
<dbReference type="InterPro" id="IPR002403">
    <property type="entry name" value="Cyt_P450_E_grp-IV"/>
</dbReference>
<evidence type="ECO:0000256" key="3">
    <source>
        <dbReference type="ARBA" id="ARBA00022723"/>
    </source>
</evidence>
<dbReference type="PROSITE" id="PS00086">
    <property type="entry name" value="CYTOCHROME_P450"/>
    <property type="match status" value="1"/>
</dbReference>
<dbReference type="GO" id="GO:0020037">
    <property type="term" value="F:heme binding"/>
    <property type="evidence" value="ECO:0007669"/>
    <property type="project" value="InterPro"/>
</dbReference>
<keyword evidence="4 10" id="KW-0560">Oxidoreductase</keyword>
<keyword evidence="9 10" id="KW-0349">Heme</keyword>
<dbReference type="Pfam" id="PF00067">
    <property type="entry name" value="p450"/>
    <property type="match status" value="1"/>
</dbReference>
<evidence type="ECO:0000256" key="10">
    <source>
        <dbReference type="RuleBase" id="RU000461"/>
    </source>
</evidence>
<keyword evidence="12" id="KW-1185">Reference proteome</keyword>
<evidence type="ECO:0000256" key="6">
    <source>
        <dbReference type="ARBA" id="ARBA00039038"/>
    </source>
</evidence>
<keyword evidence="3 9" id="KW-0479">Metal-binding</keyword>
<dbReference type="GO" id="GO:0005506">
    <property type="term" value="F:iron ion binding"/>
    <property type="evidence" value="ECO:0007669"/>
    <property type="project" value="InterPro"/>
</dbReference>
<evidence type="ECO:0000256" key="8">
    <source>
        <dbReference type="ARBA" id="ARBA00047463"/>
    </source>
</evidence>
<evidence type="ECO:0000313" key="11">
    <source>
        <dbReference type="EMBL" id="PSC76027.1"/>
    </source>
</evidence>
<dbReference type="GO" id="GO:0004497">
    <property type="term" value="F:monooxygenase activity"/>
    <property type="evidence" value="ECO:0007669"/>
    <property type="project" value="UniProtKB-KW"/>
</dbReference>
<dbReference type="InterPro" id="IPR017972">
    <property type="entry name" value="Cyt_P450_CS"/>
</dbReference>
<evidence type="ECO:0000256" key="2">
    <source>
        <dbReference type="ARBA" id="ARBA00010617"/>
    </source>
</evidence>
<evidence type="ECO:0000256" key="5">
    <source>
        <dbReference type="ARBA" id="ARBA00023004"/>
    </source>
</evidence>
<name>A0A2P6VPP4_9CHLO</name>
<dbReference type="InterPro" id="IPR001128">
    <property type="entry name" value="Cyt_P450"/>
</dbReference>
<comment type="caution">
    <text evidence="11">The sequence shown here is derived from an EMBL/GenBank/DDBJ whole genome shotgun (WGS) entry which is preliminary data.</text>
</comment>
<evidence type="ECO:0000313" key="12">
    <source>
        <dbReference type="Proteomes" id="UP000239649"/>
    </source>
</evidence>
<evidence type="ECO:0000256" key="1">
    <source>
        <dbReference type="ARBA" id="ARBA00001971"/>
    </source>
</evidence>
<reference evidence="11 12" key="1">
    <citation type="journal article" date="2018" name="Plant J.">
        <title>Genome sequences of Chlorella sorokiniana UTEX 1602 and Micractinium conductrix SAG 241.80: implications to maltose excretion by a green alga.</title>
        <authorList>
            <person name="Arriola M.B."/>
            <person name="Velmurugan N."/>
            <person name="Zhang Y."/>
            <person name="Plunkett M.H."/>
            <person name="Hondzo H."/>
            <person name="Barney B.M."/>
        </authorList>
    </citation>
    <scope>NUCLEOTIDE SEQUENCE [LARGE SCALE GENOMIC DNA]</scope>
    <source>
        <strain evidence="11 12">SAG 241.80</strain>
    </source>
</reference>
<keyword evidence="10" id="KW-0503">Monooxygenase</keyword>
<accession>A0A2P6VPP4</accession>
<dbReference type="PANTHER" id="PTHR24286:SF228">
    <property type="entry name" value="C-22 STEROL DESATURASE ERG5"/>
    <property type="match status" value="1"/>
</dbReference>
<dbReference type="OrthoDB" id="1372046at2759"/>
<dbReference type="InterPro" id="IPR036396">
    <property type="entry name" value="Cyt_P450_sf"/>
</dbReference>
<dbReference type="CDD" id="cd11082">
    <property type="entry name" value="CYP61_CYP710"/>
    <property type="match status" value="1"/>
</dbReference>
<dbReference type="Gene3D" id="1.10.630.10">
    <property type="entry name" value="Cytochrome P450"/>
    <property type="match status" value="1"/>
</dbReference>
<protein>
    <recommendedName>
        <fullName evidence="6">sterol 22-desaturase</fullName>
        <ecNumber evidence="6">1.14.19.41</ecNumber>
    </recommendedName>
    <alternativeName>
        <fullName evidence="7">C-22 sterol desaturase</fullName>
    </alternativeName>
</protein>
<dbReference type="GO" id="GO:0016125">
    <property type="term" value="P:sterol metabolic process"/>
    <property type="evidence" value="ECO:0007669"/>
    <property type="project" value="TreeGrafter"/>
</dbReference>
<sequence length="533" mass="59485">MAAFNSTNSTSSSVDAQDAAPTGVPLLDSLVSFGGAAGVSASSLFLYASAATGAYALWEQLRFRLKRRRKDGQLVPGPDHVTPFLGGLVEMVMDPYAFWEKQKNAAGVTNPGYSYNSLFGKMIVTVTDADKTRELLAVNDPSKMLMVLHPSGKTILGANNLAFLHGCEHKALRKSFLSLFTRKALSTYAELQDGIIRTHLARWLEKGPDFREIRDDVRDMNQTTSQDVFLGPYLDDAEVRAKFSKGYTAMTDGFLAFPICLPGTTVWKARKGRIYCFEILKLAAARAREHIKNGGEPRCLMDFWAQKCLEEVAEAEAEGMPPPTHTSVHRMADAMINFLFASQDASTASLVWCLTLMADHPDVLAKVRAEQQVLRPDPKARLNGEALGEMPYTRQVVKEVLRYRAPAPMVPQMAYTDYPLTEEYSIPKGTLVFPSINAACMQGFPEAHKFDPDRMGPQRKEDILHAKNYLVFGHGPHYCVGKEYAVNQLVLFLSIISLECDWDRKRTPKSDDMQYLPTIYPHDSLISLRLRKQ</sequence>
<evidence type="ECO:0000256" key="9">
    <source>
        <dbReference type="PIRSR" id="PIRSR602403-1"/>
    </source>
</evidence>
<organism evidence="11 12">
    <name type="scientific">Micractinium conductrix</name>
    <dbReference type="NCBI Taxonomy" id="554055"/>
    <lineage>
        <taxon>Eukaryota</taxon>
        <taxon>Viridiplantae</taxon>
        <taxon>Chlorophyta</taxon>
        <taxon>core chlorophytes</taxon>
        <taxon>Trebouxiophyceae</taxon>
        <taxon>Chlorellales</taxon>
        <taxon>Chlorellaceae</taxon>
        <taxon>Chlorella clade</taxon>
        <taxon>Micractinium</taxon>
    </lineage>
</organism>
<dbReference type="Proteomes" id="UP000239649">
    <property type="component" value="Unassembled WGS sequence"/>
</dbReference>
<dbReference type="PRINTS" id="PR00465">
    <property type="entry name" value="EP450IV"/>
</dbReference>
<dbReference type="PRINTS" id="PR00385">
    <property type="entry name" value="P450"/>
</dbReference>
<evidence type="ECO:0000256" key="4">
    <source>
        <dbReference type="ARBA" id="ARBA00023002"/>
    </source>
</evidence>
<comment type="catalytic activity">
    <reaction evidence="8">
        <text>5-dehydroepisterol + NADPH + O2 + H(+) = ergosta-5,7,22,24(28)-tetraen-3beta-ol + NADP(+) + 2 H2O</text>
        <dbReference type="Rhea" id="RHEA:33467"/>
        <dbReference type="ChEBI" id="CHEBI:15377"/>
        <dbReference type="ChEBI" id="CHEBI:15378"/>
        <dbReference type="ChEBI" id="CHEBI:15379"/>
        <dbReference type="ChEBI" id="CHEBI:18249"/>
        <dbReference type="ChEBI" id="CHEBI:52972"/>
        <dbReference type="ChEBI" id="CHEBI:57783"/>
        <dbReference type="ChEBI" id="CHEBI:58349"/>
        <dbReference type="EC" id="1.14.19.41"/>
    </reaction>
</comment>
<gene>
    <name evidence="11" type="primary">g369</name>
    <name evidence="11" type="ORF">C2E20_0369</name>
</gene>
<dbReference type="EMBL" id="LHPF02000001">
    <property type="protein sequence ID" value="PSC76027.1"/>
    <property type="molecule type" value="Genomic_DNA"/>
</dbReference>
<evidence type="ECO:0000256" key="7">
    <source>
        <dbReference type="ARBA" id="ARBA00041546"/>
    </source>
</evidence>
<comment type="cofactor">
    <cofactor evidence="1 9">
        <name>heme</name>
        <dbReference type="ChEBI" id="CHEBI:30413"/>
    </cofactor>
</comment>
<proteinExistence type="inferred from homology"/>
<dbReference type="GO" id="GO:0000249">
    <property type="term" value="F:C-22 sterol desaturase (NADPH) activity"/>
    <property type="evidence" value="ECO:0007669"/>
    <property type="project" value="UniProtKB-EC"/>
</dbReference>
<dbReference type="AlphaFoldDB" id="A0A2P6VPP4"/>
<dbReference type="PANTHER" id="PTHR24286">
    <property type="entry name" value="CYTOCHROME P450 26"/>
    <property type="match status" value="1"/>
</dbReference>
<dbReference type="EC" id="1.14.19.41" evidence="6"/>
<comment type="similarity">
    <text evidence="2 10">Belongs to the cytochrome P450 family.</text>
</comment>